<dbReference type="Proteomes" id="UP000187203">
    <property type="component" value="Unassembled WGS sequence"/>
</dbReference>
<comment type="caution">
    <text evidence="3">The sequence shown here is derived from an EMBL/GenBank/DDBJ whole genome shotgun (WGS) entry which is preliminary data.</text>
</comment>
<dbReference type="OrthoDB" id="1271389at2759"/>
<dbReference type="PANTHER" id="PTHR27001:SF940">
    <property type="entry name" value="LRR RECEPTOR-LIKE KINASE FAMILY PROTEIN"/>
    <property type="match status" value="1"/>
</dbReference>
<name>A0A1R3I9Z7_9ROSI</name>
<dbReference type="GO" id="GO:0005886">
    <property type="term" value="C:plasma membrane"/>
    <property type="evidence" value="ECO:0007669"/>
    <property type="project" value="TreeGrafter"/>
</dbReference>
<dbReference type="SUPFAM" id="SSF56112">
    <property type="entry name" value="Protein kinase-like (PK-like)"/>
    <property type="match status" value="1"/>
</dbReference>
<proteinExistence type="predicted"/>
<evidence type="ECO:0000256" key="1">
    <source>
        <dbReference type="ARBA" id="ARBA00022741"/>
    </source>
</evidence>
<dbReference type="InterPro" id="IPR011009">
    <property type="entry name" value="Kinase-like_dom_sf"/>
</dbReference>
<dbReference type="Gene3D" id="1.10.510.10">
    <property type="entry name" value="Transferase(Phosphotransferase) domain 1"/>
    <property type="match status" value="1"/>
</dbReference>
<keyword evidence="2" id="KW-0067">ATP-binding</keyword>
<dbReference type="PANTHER" id="PTHR27001">
    <property type="entry name" value="OS01G0253100 PROTEIN"/>
    <property type="match status" value="1"/>
</dbReference>
<evidence type="ECO:0008006" key="5">
    <source>
        <dbReference type="Google" id="ProtNLM"/>
    </source>
</evidence>
<evidence type="ECO:0000313" key="4">
    <source>
        <dbReference type="Proteomes" id="UP000187203"/>
    </source>
</evidence>
<keyword evidence="1" id="KW-0547">Nucleotide-binding</keyword>
<evidence type="ECO:0000313" key="3">
    <source>
        <dbReference type="EMBL" id="OMO79405.1"/>
    </source>
</evidence>
<keyword evidence="4" id="KW-1185">Reference proteome</keyword>
<dbReference type="STRING" id="93759.A0A1R3I9Z7"/>
<reference evidence="4" key="1">
    <citation type="submission" date="2013-09" db="EMBL/GenBank/DDBJ databases">
        <title>Corchorus olitorius genome sequencing.</title>
        <authorList>
            <person name="Alam M."/>
            <person name="Haque M.S."/>
            <person name="Islam M.S."/>
            <person name="Emdad E.M."/>
            <person name="Islam M.M."/>
            <person name="Ahmed B."/>
            <person name="Halim A."/>
            <person name="Hossen Q.M.M."/>
            <person name="Hossain M.Z."/>
            <person name="Ahmed R."/>
            <person name="Khan M.M."/>
            <person name="Islam R."/>
            <person name="Rashid M.M."/>
            <person name="Khan S.A."/>
            <person name="Rahman M.S."/>
            <person name="Alam M."/>
            <person name="Yahiya A.S."/>
            <person name="Khan M.S."/>
            <person name="Azam M.S."/>
            <person name="Haque T."/>
            <person name="Lashkar M.Z.H."/>
            <person name="Akhand A.I."/>
            <person name="Morshed G."/>
            <person name="Roy S."/>
            <person name="Uddin K.S."/>
            <person name="Rabeya T."/>
            <person name="Hossain A.S."/>
            <person name="Chowdhury A."/>
            <person name="Snigdha A.R."/>
            <person name="Mortoza M.S."/>
            <person name="Matin S.A."/>
            <person name="Hoque S.M.E."/>
            <person name="Islam M.K."/>
            <person name="Roy D.K."/>
            <person name="Haider R."/>
            <person name="Moosa M.M."/>
            <person name="Elias S.M."/>
            <person name="Hasan A.M."/>
            <person name="Jahan S."/>
            <person name="Shafiuddin M."/>
            <person name="Mahmood N."/>
            <person name="Shommy N.S."/>
        </authorList>
    </citation>
    <scope>NUCLEOTIDE SEQUENCE [LARGE SCALE GENOMIC DNA]</scope>
    <source>
        <strain evidence="4">cv. O-4</strain>
    </source>
</reference>
<dbReference type="AlphaFoldDB" id="A0A1R3I9Z7"/>
<organism evidence="3 4">
    <name type="scientific">Corchorus olitorius</name>
    <dbReference type="NCBI Taxonomy" id="93759"/>
    <lineage>
        <taxon>Eukaryota</taxon>
        <taxon>Viridiplantae</taxon>
        <taxon>Streptophyta</taxon>
        <taxon>Embryophyta</taxon>
        <taxon>Tracheophyta</taxon>
        <taxon>Spermatophyta</taxon>
        <taxon>Magnoliopsida</taxon>
        <taxon>eudicotyledons</taxon>
        <taxon>Gunneridae</taxon>
        <taxon>Pentapetalae</taxon>
        <taxon>rosids</taxon>
        <taxon>malvids</taxon>
        <taxon>Malvales</taxon>
        <taxon>Malvaceae</taxon>
        <taxon>Grewioideae</taxon>
        <taxon>Apeibeae</taxon>
        <taxon>Corchorus</taxon>
    </lineage>
</organism>
<evidence type="ECO:0000256" key="2">
    <source>
        <dbReference type="ARBA" id="ARBA00022840"/>
    </source>
</evidence>
<dbReference type="GO" id="GO:0005524">
    <property type="term" value="F:ATP binding"/>
    <property type="evidence" value="ECO:0007669"/>
    <property type="project" value="UniProtKB-KW"/>
</dbReference>
<accession>A0A1R3I9Z7</accession>
<dbReference type="EMBL" id="AWUE01018555">
    <property type="protein sequence ID" value="OMO79405.1"/>
    <property type="molecule type" value="Genomic_DNA"/>
</dbReference>
<sequence>MKSNKTDPSSGRSHLDSGYWKLNFVKEDVYCFGILLLELITRHDPSKLTEFDAGDESPSKWAVDISEKADFYDIADKALIGRGFDLEIFQIFGVACDCVQLNHDTRPTMLQVQRAIRTVGERHGIKTGSDLMANECLFIQAVNQLIGLVFKTSMKCLV</sequence>
<protein>
    <recommendedName>
        <fullName evidence="5">Serine-threonine/tyrosine-protein kinase catalytic domain-containing protein</fullName>
    </recommendedName>
</protein>
<gene>
    <name evidence="3" type="ORF">COLO4_24443</name>
</gene>